<name>A0ABT3Y8H5_9FLAO</name>
<gene>
    <name evidence="1" type="ORF">OEA66_19195</name>
</gene>
<evidence type="ECO:0008006" key="3">
    <source>
        <dbReference type="Google" id="ProtNLM"/>
    </source>
</evidence>
<reference evidence="1" key="1">
    <citation type="submission" date="2022-10" db="EMBL/GenBank/DDBJ databases">
        <title>Chryseobacterium sp. nov., a novel bacterial species.</title>
        <authorList>
            <person name="Cao Y."/>
        </authorList>
    </citation>
    <scope>NUCLEOTIDE SEQUENCE</scope>
    <source>
        <strain evidence="1">KC 927</strain>
    </source>
</reference>
<keyword evidence="2" id="KW-1185">Reference proteome</keyword>
<evidence type="ECO:0000313" key="1">
    <source>
        <dbReference type="EMBL" id="MCX8534479.1"/>
    </source>
</evidence>
<comment type="caution">
    <text evidence="1">The sequence shown here is derived from an EMBL/GenBank/DDBJ whole genome shotgun (WGS) entry which is preliminary data.</text>
</comment>
<proteinExistence type="predicted"/>
<dbReference type="RefSeq" id="WP_267282919.1">
    <property type="nucleotide sequence ID" value="NZ_JAOVZV010000025.1"/>
</dbReference>
<dbReference type="EMBL" id="JAOVZV010000025">
    <property type="protein sequence ID" value="MCX8534479.1"/>
    <property type="molecule type" value="Genomic_DNA"/>
</dbReference>
<dbReference type="Proteomes" id="UP001070176">
    <property type="component" value="Unassembled WGS sequence"/>
</dbReference>
<protein>
    <recommendedName>
        <fullName evidence="3">Addiction module family protein</fullName>
    </recommendedName>
</protein>
<evidence type="ECO:0000313" key="2">
    <source>
        <dbReference type="Proteomes" id="UP001070176"/>
    </source>
</evidence>
<sequence>MESTLEIRKRIHDYIDDADERILRIFNAIIDAEEEEEEEDYELEATDYPEVPDYVYDRIEEERKKYLNGELKTSSWEEVKERLMKKL</sequence>
<organism evidence="1 2">
    <name type="scientific">Chryseobacterium luquanense</name>
    <dbReference type="NCBI Taxonomy" id="2983766"/>
    <lineage>
        <taxon>Bacteria</taxon>
        <taxon>Pseudomonadati</taxon>
        <taxon>Bacteroidota</taxon>
        <taxon>Flavobacteriia</taxon>
        <taxon>Flavobacteriales</taxon>
        <taxon>Weeksellaceae</taxon>
        <taxon>Chryseobacterium group</taxon>
        <taxon>Chryseobacterium</taxon>
    </lineage>
</organism>
<accession>A0ABT3Y8H5</accession>